<sequence length="44" mass="5187">MAMANVICCHCLTYILDVKCSHYWLELFHYHFSVRSVPLLDLNS</sequence>
<evidence type="ECO:0000313" key="1">
    <source>
        <dbReference type="EMBL" id="JAH90621.1"/>
    </source>
</evidence>
<accession>A0A0E9WJZ6</accession>
<organism evidence="1">
    <name type="scientific">Anguilla anguilla</name>
    <name type="common">European freshwater eel</name>
    <name type="synonym">Muraena anguilla</name>
    <dbReference type="NCBI Taxonomy" id="7936"/>
    <lineage>
        <taxon>Eukaryota</taxon>
        <taxon>Metazoa</taxon>
        <taxon>Chordata</taxon>
        <taxon>Craniata</taxon>
        <taxon>Vertebrata</taxon>
        <taxon>Euteleostomi</taxon>
        <taxon>Actinopterygii</taxon>
        <taxon>Neopterygii</taxon>
        <taxon>Teleostei</taxon>
        <taxon>Anguilliformes</taxon>
        <taxon>Anguillidae</taxon>
        <taxon>Anguilla</taxon>
    </lineage>
</organism>
<dbReference type="AlphaFoldDB" id="A0A0E9WJZ6"/>
<reference evidence="1" key="2">
    <citation type="journal article" date="2015" name="Fish Shellfish Immunol.">
        <title>Early steps in the European eel (Anguilla anguilla)-Vibrio vulnificus interaction in the gills: Role of the RtxA13 toxin.</title>
        <authorList>
            <person name="Callol A."/>
            <person name="Pajuelo D."/>
            <person name="Ebbesson L."/>
            <person name="Teles M."/>
            <person name="MacKenzie S."/>
            <person name="Amaro C."/>
        </authorList>
    </citation>
    <scope>NUCLEOTIDE SEQUENCE</scope>
</reference>
<dbReference type="EMBL" id="GBXM01017956">
    <property type="protein sequence ID" value="JAH90621.1"/>
    <property type="molecule type" value="Transcribed_RNA"/>
</dbReference>
<proteinExistence type="predicted"/>
<reference evidence="1" key="1">
    <citation type="submission" date="2014-11" db="EMBL/GenBank/DDBJ databases">
        <authorList>
            <person name="Amaro Gonzalez C."/>
        </authorList>
    </citation>
    <scope>NUCLEOTIDE SEQUENCE</scope>
</reference>
<name>A0A0E9WJZ6_ANGAN</name>
<protein>
    <submittedName>
        <fullName evidence="1">Uncharacterized protein</fullName>
    </submittedName>
</protein>